<dbReference type="GO" id="GO:0006310">
    <property type="term" value="P:DNA recombination"/>
    <property type="evidence" value="ECO:0007669"/>
    <property type="project" value="UniProtKB-KW"/>
</dbReference>
<keyword evidence="3" id="KW-0233">DNA recombination</keyword>
<evidence type="ECO:0000256" key="2">
    <source>
        <dbReference type="ARBA" id="ARBA00023125"/>
    </source>
</evidence>
<dbReference type="Gene3D" id="1.10.443.10">
    <property type="entry name" value="Intergrase catalytic core"/>
    <property type="match status" value="1"/>
</dbReference>
<dbReference type="Proteomes" id="UP000325723">
    <property type="component" value="Unassembled WGS sequence"/>
</dbReference>
<evidence type="ECO:0000256" key="3">
    <source>
        <dbReference type="ARBA" id="ARBA00023172"/>
    </source>
</evidence>
<dbReference type="EMBL" id="CABVIE010000019">
    <property type="protein sequence ID" value="VVP42559.1"/>
    <property type="molecule type" value="Genomic_DNA"/>
</dbReference>
<dbReference type="PROSITE" id="PS51898">
    <property type="entry name" value="TYR_RECOMBINASE"/>
    <property type="match status" value="1"/>
</dbReference>
<dbReference type="Gene3D" id="1.10.150.130">
    <property type="match status" value="1"/>
</dbReference>
<keyword evidence="2 4" id="KW-0238">DNA-binding</keyword>
<dbReference type="InterPro" id="IPR013762">
    <property type="entry name" value="Integrase-like_cat_sf"/>
</dbReference>
<dbReference type="InterPro" id="IPR002104">
    <property type="entry name" value="Integrase_catalytic"/>
</dbReference>
<comment type="caution">
    <text evidence="7">The sequence shown here is derived from an EMBL/GenBank/DDBJ whole genome shotgun (WGS) entry which is preliminary data.</text>
</comment>
<dbReference type="PANTHER" id="PTHR30349:SF90">
    <property type="entry name" value="TYROSINE RECOMBINASE XERD"/>
    <property type="match status" value="1"/>
</dbReference>
<gene>
    <name evidence="7" type="primary">xerC_5</name>
    <name evidence="7" type="ORF">PS900_04946</name>
</gene>
<organism evidence="7 8">
    <name type="scientific">Pseudomonas fluorescens</name>
    <dbReference type="NCBI Taxonomy" id="294"/>
    <lineage>
        <taxon>Bacteria</taxon>
        <taxon>Pseudomonadati</taxon>
        <taxon>Pseudomonadota</taxon>
        <taxon>Gammaproteobacteria</taxon>
        <taxon>Pseudomonadales</taxon>
        <taxon>Pseudomonadaceae</taxon>
        <taxon>Pseudomonas</taxon>
    </lineage>
</organism>
<evidence type="ECO:0000313" key="8">
    <source>
        <dbReference type="Proteomes" id="UP000325723"/>
    </source>
</evidence>
<evidence type="ECO:0000259" key="6">
    <source>
        <dbReference type="PROSITE" id="PS51900"/>
    </source>
</evidence>
<dbReference type="SUPFAM" id="SSF56349">
    <property type="entry name" value="DNA breaking-rejoining enzymes"/>
    <property type="match status" value="1"/>
</dbReference>
<proteinExistence type="predicted"/>
<evidence type="ECO:0000256" key="1">
    <source>
        <dbReference type="ARBA" id="ARBA00022908"/>
    </source>
</evidence>
<dbReference type="RefSeq" id="WP_150759106.1">
    <property type="nucleotide sequence ID" value="NZ_CABVIE010000019.1"/>
</dbReference>
<dbReference type="PANTHER" id="PTHR30349">
    <property type="entry name" value="PHAGE INTEGRASE-RELATED"/>
    <property type="match status" value="1"/>
</dbReference>
<evidence type="ECO:0000256" key="4">
    <source>
        <dbReference type="PROSITE-ProRule" id="PRU01248"/>
    </source>
</evidence>
<feature type="domain" description="Tyr recombinase" evidence="5">
    <location>
        <begin position="218"/>
        <end position="401"/>
    </location>
</feature>
<keyword evidence="1" id="KW-0229">DNA integration</keyword>
<protein>
    <submittedName>
        <fullName evidence="7">Tyrosine recombinase XerC</fullName>
    </submittedName>
</protein>
<dbReference type="InterPro" id="IPR011010">
    <property type="entry name" value="DNA_brk_join_enz"/>
</dbReference>
<evidence type="ECO:0000313" key="7">
    <source>
        <dbReference type="EMBL" id="VVP42559.1"/>
    </source>
</evidence>
<dbReference type="AlphaFoldDB" id="A0A8H2RLH5"/>
<sequence length="408" mass="46184">MFENIYSSNAACKRHRAGSLAAERERYLQHCAEQGCTHASLYLKACCLLWIAERVQPSDLNAINSSRLRQIIHEGPLPANSPATATTLINTARPWFKFLGWWQEPTAEPIPFEENLELFVSWMRDERGLTPCTISQWRSRTATFLRWCFNTGRRFSTLSPEDIDAYFITYGAQRWSRISAGHIATMLRVFLRYAATQGTCSSTLADSIRSPRHYALESLPYALSWEDVQRVLATTNSSSERDVRDRAILMLLAVYGLRRGEVAALRLDQIDWAAGQLHIWRLKRRQPQVYPLAFTVAEALAQYVDTVRPKVLHPEIFIRIRAPRIPISAAGLYNIVSGRLRLLNIQTAHLGPHALRHACAARLLANGLSLKEIGDHLGHRSTSATMTYTKVDLVSLREVGDFDLGDLQ</sequence>
<feature type="domain" description="Core-binding (CB)" evidence="6">
    <location>
        <begin position="110"/>
        <end position="195"/>
    </location>
</feature>
<dbReference type="InterPro" id="IPR050090">
    <property type="entry name" value="Tyrosine_recombinase_XerCD"/>
</dbReference>
<reference evidence="7 8" key="1">
    <citation type="submission" date="2019-09" db="EMBL/GenBank/DDBJ databases">
        <authorList>
            <person name="Chandra G."/>
            <person name="Truman W A."/>
        </authorList>
    </citation>
    <scope>NUCLEOTIDE SEQUENCE [LARGE SCALE GENOMIC DNA]</scope>
    <source>
        <strain evidence="7">PS900</strain>
    </source>
</reference>
<dbReference type="InterPro" id="IPR044068">
    <property type="entry name" value="CB"/>
</dbReference>
<accession>A0A8H2RLH5</accession>
<name>A0A8H2RLH5_PSEFL</name>
<dbReference type="PROSITE" id="PS51900">
    <property type="entry name" value="CB"/>
    <property type="match status" value="1"/>
</dbReference>
<dbReference type="Pfam" id="PF00589">
    <property type="entry name" value="Phage_integrase"/>
    <property type="match status" value="1"/>
</dbReference>
<evidence type="ECO:0000259" key="5">
    <source>
        <dbReference type="PROSITE" id="PS51898"/>
    </source>
</evidence>
<dbReference type="InterPro" id="IPR010998">
    <property type="entry name" value="Integrase_recombinase_N"/>
</dbReference>
<dbReference type="GO" id="GO:0003677">
    <property type="term" value="F:DNA binding"/>
    <property type="evidence" value="ECO:0007669"/>
    <property type="project" value="UniProtKB-UniRule"/>
</dbReference>
<dbReference type="GO" id="GO:0015074">
    <property type="term" value="P:DNA integration"/>
    <property type="evidence" value="ECO:0007669"/>
    <property type="project" value="UniProtKB-KW"/>
</dbReference>